<feature type="compositionally biased region" description="Polar residues" evidence="1">
    <location>
        <begin position="399"/>
        <end position="408"/>
    </location>
</feature>
<dbReference type="PANTHER" id="PTHR12338:SF5">
    <property type="entry name" value="ANTIGEN 43-RELATED"/>
    <property type="match status" value="1"/>
</dbReference>
<evidence type="ECO:0000313" key="3">
    <source>
        <dbReference type="EMBL" id="QIM50725.1"/>
    </source>
</evidence>
<gene>
    <name evidence="3" type="ORF">G9Q37_00550</name>
</gene>
<accession>A0A6G8ICE2</accession>
<dbReference type="Gene3D" id="2.160.20.10">
    <property type="entry name" value="Single-stranded right-handed beta-helix, Pectin lyase-like"/>
    <property type="match status" value="2"/>
</dbReference>
<keyword evidence="4" id="KW-1185">Reference proteome</keyword>
<dbReference type="InterPro" id="IPR008638">
    <property type="entry name" value="FhaB/CdiA-like_TPS"/>
</dbReference>
<dbReference type="EMBL" id="CP049989">
    <property type="protein sequence ID" value="QIM50725.1"/>
    <property type="molecule type" value="Genomic_DNA"/>
</dbReference>
<reference evidence="3 4" key="1">
    <citation type="submission" date="2020-03" db="EMBL/GenBank/DDBJ databases">
        <title>Hydrogenophaga sp. nov. isolated from cyanobacterial mat.</title>
        <authorList>
            <person name="Thorat V."/>
            <person name="Kirdat K."/>
            <person name="Tiwarekar B."/>
            <person name="Costa E.D."/>
            <person name="Yadav A."/>
        </authorList>
    </citation>
    <scope>NUCLEOTIDE SEQUENCE [LARGE SCALE GENOMIC DNA]</scope>
    <source>
        <strain evidence="3 4">BA0156</strain>
    </source>
</reference>
<dbReference type="Proteomes" id="UP000503162">
    <property type="component" value="Chromosome"/>
</dbReference>
<dbReference type="InterPro" id="IPR012334">
    <property type="entry name" value="Pectin_lyas_fold"/>
</dbReference>
<dbReference type="Pfam" id="PF12545">
    <property type="entry name" value="DUF3739"/>
    <property type="match status" value="1"/>
</dbReference>
<feature type="region of interest" description="Disordered" evidence="1">
    <location>
        <begin position="387"/>
        <end position="414"/>
    </location>
</feature>
<dbReference type="KEGG" id="hcz:G9Q37_00550"/>
<evidence type="ECO:0000313" key="4">
    <source>
        <dbReference type="Proteomes" id="UP000503162"/>
    </source>
</evidence>
<dbReference type="SMART" id="SM00912">
    <property type="entry name" value="Haemagg_act"/>
    <property type="match status" value="1"/>
</dbReference>
<name>A0A6G8ICE2_9BURK</name>
<protein>
    <submittedName>
        <fullName evidence="3">Filamentous hemagglutinin N-terminal domain-containing protein</fullName>
    </submittedName>
</protein>
<dbReference type="InterPro" id="IPR050909">
    <property type="entry name" value="Bact_Autotransporter_VF"/>
</dbReference>
<proteinExistence type="predicted"/>
<dbReference type="RefSeq" id="WP_166223018.1">
    <property type="nucleotide sequence ID" value="NZ_CP049989.1"/>
</dbReference>
<dbReference type="InterPro" id="IPR024973">
    <property type="entry name" value="ESPR"/>
</dbReference>
<dbReference type="InterPro" id="IPR011050">
    <property type="entry name" value="Pectin_lyase_fold/virulence"/>
</dbReference>
<dbReference type="InterPro" id="IPR021026">
    <property type="entry name" value="Filamn_hemagglutn_DUF3739"/>
</dbReference>
<dbReference type="SUPFAM" id="SSF51126">
    <property type="entry name" value="Pectin lyase-like"/>
    <property type="match status" value="1"/>
</dbReference>
<dbReference type="NCBIfam" id="TIGR01901">
    <property type="entry name" value="adhes_NPXG"/>
    <property type="match status" value="1"/>
</dbReference>
<dbReference type="PANTHER" id="PTHR12338">
    <property type="entry name" value="AUTOTRANSPORTER"/>
    <property type="match status" value="1"/>
</dbReference>
<dbReference type="Pfam" id="PF05860">
    <property type="entry name" value="TPS"/>
    <property type="match status" value="1"/>
</dbReference>
<feature type="domain" description="Filamentous haemagglutinin FhaB/tRNA nuclease CdiA-like TPS" evidence="2">
    <location>
        <begin position="60"/>
        <end position="186"/>
    </location>
</feature>
<organism evidence="3 4">
    <name type="scientific">Hydrogenophaga crocea</name>
    <dbReference type="NCBI Taxonomy" id="2716225"/>
    <lineage>
        <taxon>Bacteria</taxon>
        <taxon>Pseudomonadati</taxon>
        <taxon>Pseudomonadota</taxon>
        <taxon>Betaproteobacteria</taxon>
        <taxon>Burkholderiales</taxon>
        <taxon>Comamonadaceae</taxon>
        <taxon>Hydrogenophaga</taxon>
    </lineage>
</organism>
<sequence>MNRQRHRIVFSRHLGALVAVAECARAQGKAASGARAAGAALAGALLLTATAHAQNLPVPSAGVGMPSFVTSGQAAYQTLGNQAFVNQVGNKAILNWQSFNVGAGHSVQFRQVQDLAGNQLVPGASFTTLNRIWDINPSVIAGSIGQAPGQKANVIMVNTNGIAFMGGSQVNLNSFTASSLNIADRFITESFVPGDGVAQFQGDTGFIKVFEGAQISAGNFGRVMLLAPTVVNRGEVKAPDGQVIAAAASKVYLSSAGADSNVRGLLVEIDTPAAATGLDVANTSVRDGVLDGRAVALTNAAEDKLGAVTNRGTLASDRGNVTMIGLSVNQSGIARASTSVVANGSVYLVAADRAIDANGQRLANGAQRGGRVVLGADSRTEVTIDEQTTIDAATGQPKPLTSTDNPQLGGSGLDRPSVVAVTGHDVRMEGGAAITARAGRVALTALDAPGAASQLVEGGVPASSSASLHIADGARIDVSGLDDVQVSVARNSVAVELRGDELKDSPINRNGPLRGRTAYVDVTRALANAEAGLPTLIAEDSLAAYAARLERTVSERSTQGGQIELFSQGQAVVKSGATLDVSGGKVTYTPGVVKTSLLVKDGKLTDLADARADVAYSGIANQYVVDHGRWNVKETIELPSTWQYNAGYVEGKAAGGVQVFGMKATVMQGQVQGRTTAGSLQQRAGTLPRGATLTLGYDDLSAARNAVSTLALPTRDFKINQQVVIGQGLARLPDGYQVGDALPDEQARQLNLDSGLVGEGKVANLRVLSNQAVVVRDALRTPQGGSVSLTGASVDVQAGITARGGSVNLLARNTAGTMPVSASGAVPDPVLRLADGVRIRTEGVFTNARASAPGDRQATVALDGGSIQLRAESQANGTVQASRGQVLLGQGVRLDASAGAALAADGSVQQGAAGAVTIAGHTVQGFTGDTAQAYGADRGGSLTLGSQRIQVGGAAAATAGTLNLDPALLSRGGFGTVQLNGIERVEVAADTTVAPRLQNRVLDANAPARASGTAMAEVSSVVTRSDEQRRAVNLGLSAGQSELGVGTVVVNAGARIEADPGATVTLSARDAIVIDGTVRAQGGRISATLDRSTGQANTPGNVNPIFLGARAVLDASGTFVGYTDASGARQARRFDGGTVELLARSGYVVTQQGATIDVSGAAPQTLDLPNEAGGVGRTLGTDGGTVRIRAEEGALLDGRLLAQGGTASDRAGTFEFTLSQYVQQPAGSPPQPPITLRLDNSVAPQTAGLTPASAIPNASGTRATLSAQALEQAGFDRIRLSSRDGIALGDGLALGEGRARPLRELTLDAARIRTDNGSARVQAETVRLGNFDTGRVAASGNAQTAGSLQVQAGQIEVAGKLQFEGMGAARLEARDSLTLSGLSNGSTRPTGALTSSGDLTLSAATVSPSTFSDFTVQADGRRLRIESPGAAPAQPLSAQGRLTLKAADITQAGVLWAPLGSIDLQATGALSFEPGSLTSVAATPGSVLPFGKLVNGRDWVYDVDSTRVPAGQIPVAGLEGKAVRASGGTVKLKQGARIDLSGGGDLQAYEVTVGPGGSSDVLAAAGTYAILPGYRGGTAPVDAQEARGFDRAVGDAVYLSGVPGLADGVYTLLPGHYALLPGAYAVRLDSRAGAVLPGQAYTREDGIRVAAGYFTDTRANATRSSQWQGIQVLSGDQVRERAEFTVARASSFFAGGSRPQDAGLLSVQATQAGAGAIALGAQVSGRAGGDGRGLALDLAAPDLAIVGGGATAPAGATVIDTAQIAAMGADSILIGGVRSTASANGQAVTTVRTQANRVTLANDAGHALSADEVMLSARDRIELQDGSVVEGQGAQRAREAVQVDGNGAFVRAASFDAGFERTGSPDGSTGVLSAASGATVRASSAIVLDATRDNAFGGQLRFESGGQRTKGHFAQGASRFNFGAVPAGTSGITYSQSALDDFADLASLTLTSYSSFDFHGGVTVGQADAQGRATLGALRLQGGAIRGVNNDGQTATLRARSLTLANPGGPVAAGATASGSGALRVEAEQLVLGTATPQPLPAGQTTDNRGQVAVAGFAQGVSVRADEVLARGKAALAVDGTLAVSTARIAADKGADLALSSSGAMAVTQHAPAAALPGSQALGGRVSLQGPSVRFDTLASLPSGQLAITADSGELELGPNARVDVAGRRLAFGDASAVSPGGAVQLTAKAGNVRVQPGARIDISAPADADGGRLQIDAVAGTVSLAAGSVAAGTAGAGEGARVAIDAGRVDNFSDLNAVLEAGGASGARSVRARTGDLVVAQGDTVRAHEIALAADAGRVAVNGTLDASGAQAGRIGVLAGQDLTLGGQALVQARASAAGENGGQVLLGSREGTVALQGGSRVDLAGGQGGRGGTLQLRAHRTGTGGAAGTGAGAGTGVAVARVDGTVANAAAIHIEAVKVYEGKTTLTATGASTGSTLSRSDVDSQNTAFAASHGAIKSALGLDSDPRVHVLNGVEVRSAGAITLAADWNLDTSKAGGEPGVLTLRAQGNVNLNNNLSDGFGVATPCTTPTCAPNAPSVAVLRAAPSWSYRIVAGADASAADPLQLRPADADVVLASGKLVRTGTGSIDVRAARDIVLQGNGSVIYTAGRVADSLPGYATPNNLLRPVFAQDGGDLSLQAQRNITAQPSTQLFSDWLFRQGAVNLGTGDFTQTPSWWVRFDRFQQGVGALGGGDVSVRAGQTVKDLAVSAPTQGRTVGAQPGAATTTVTGGGDVRIEAGADVLGGAWLAGDGALNVRAGRSVGASDTAVLTGAAPLAPVIALGDARARVTAGGDLSVQQVLSPQALVQSPANLVTGIGLTQPARSLFTTYGDDSGLQAQSIAGDVRLIASRDALESAYPALATLEGRRVADAAYVMPPQLSMTALQGSVSVGTNSRDLLLAPSRQGQLALLAADSVKINNLVTLSDQGSGVVPTAARPALVNTASGDLSLPGVIVNPDAPRASDHASTPVHGADAAPVVVVARDGDVAGFYNPALQQLYGGIQSAKPVLVQAGRDVQDLSVLAQHSDAAQTSRIEAGRDLRFSGSQRRERARIALSGPGALEVTAGRDIALGTSAGISSRGNLDNPNLPEAGADLRLAAGVGPQGLQLENAVTRLLQKLDAGTVDDSSLWQARWLTGDATLQAGNARAAVQAVAALDVAQQRLKVREMLFTALRQTGRDSNDAASGYAGNYQRGYDTIELLFPGIGQAGQTRYQGKVDLFASRVKTERGGSIDVLVPGGDLVVGLANTPADLVNVGSNVLGMVVAGAGDLRGFSRGDMLVNQSRMLTVGGGDVLLWSSEGDIDAGRGKKTASAVPPPLIAIDAQGNVTQVLQGAVSGSGIGALQSGATPAGDVDLIAPKGTVNAGDAGIRAGNLNIAAQVVLGADNISVSGTSTGTPVADTSAVTAAASGATTGGDDASRVVESLNQAAAESAKAAQELASALRPSVVRVEVLGYGE</sequence>
<dbReference type="Pfam" id="PF13018">
    <property type="entry name" value="ESPR"/>
    <property type="match status" value="1"/>
</dbReference>
<evidence type="ECO:0000259" key="2">
    <source>
        <dbReference type="SMART" id="SM00912"/>
    </source>
</evidence>
<evidence type="ECO:0000256" key="1">
    <source>
        <dbReference type="SAM" id="MobiDB-lite"/>
    </source>
</evidence>